<feature type="region of interest" description="Disordered" evidence="1">
    <location>
        <begin position="221"/>
        <end position="264"/>
    </location>
</feature>
<comment type="caution">
    <text evidence="2">The sequence shown here is derived from an EMBL/GenBank/DDBJ whole genome shotgun (WGS) entry which is preliminary data.</text>
</comment>
<protein>
    <submittedName>
        <fullName evidence="2">Uncharacterized protein</fullName>
    </submittedName>
</protein>
<name>A0A0C2J008_9PEZI</name>
<gene>
    <name evidence="2" type="ORF">SPBR_06070</name>
</gene>
<dbReference type="AlphaFoldDB" id="A0A0C2J008"/>
<evidence type="ECO:0000313" key="2">
    <source>
        <dbReference type="EMBL" id="KIH94661.1"/>
    </source>
</evidence>
<dbReference type="RefSeq" id="XP_040622671.1">
    <property type="nucleotide sequence ID" value="XM_040764332.1"/>
</dbReference>
<dbReference type="HOGENOM" id="CLU_1054387_0_0_1"/>
<reference evidence="2 3" key="1">
    <citation type="journal article" date="2014" name="BMC Genomics">
        <title>Comparative genomics of the major fungal agents of human and animal Sporotrichosis: Sporothrix schenckii and Sporothrix brasiliensis.</title>
        <authorList>
            <person name="Teixeira M.M."/>
            <person name="de Almeida L.G."/>
            <person name="Kubitschek-Barreira P."/>
            <person name="Alves F.L."/>
            <person name="Kioshima E.S."/>
            <person name="Abadio A.K."/>
            <person name="Fernandes L."/>
            <person name="Derengowski L.S."/>
            <person name="Ferreira K.S."/>
            <person name="Souza R.C."/>
            <person name="Ruiz J.C."/>
            <person name="de Andrade N.C."/>
            <person name="Paes H.C."/>
            <person name="Nicola A.M."/>
            <person name="Albuquerque P."/>
            <person name="Gerber A.L."/>
            <person name="Martins V.P."/>
            <person name="Peconick L.D."/>
            <person name="Neto A.V."/>
            <person name="Chaucanez C.B."/>
            <person name="Silva P.A."/>
            <person name="Cunha O.L."/>
            <person name="de Oliveira F.F."/>
            <person name="dos Santos T.C."/>
            <person name="Barros A.L."/>
            <person name="Soares M.A."/>
            <person name="de Oliveira L.M."/>
            <person name="Marini M.M."/>
            <person name="Villalobos-Duno H."/>
            <person name="Cunha M.M."/>
            <person name="de Hoog S."/>
            <person name="da Silveira J.F."/>
            <person name="Henrissat B."/>
            <person name="Nino-Vega G.A."/>
            <person name="Cisalpino P.S."/>
            <person name="Mora-Montes H.M."/>
            <person name="Almeida S.R."/>
            <person name="Stajich J.E."/>
            <person name="Lopes-Bezerra L.M."/>
            <person name="Vasconcelos A.T."/>
            <person name="Felipe M.S."/>
        </authorList>
    </citation>
    <scope>NUCLEOTIDE SEQUENCE [LARGE SCALE GENOMIC DNA]</scope>
    <source>
        <strain evidence="2 3">5110</strain>
    </source>
</reference>
<organism evidence="2 3">
    <name type="scientific">Sporothrix brasiliensis 5110</name>
    <dbReference type="NCBI Taxonomy" id="1398154"/>
    <lineage>
        <taxon>Eukaryota</taxon>
        <taxon>Fungi</taxon>
        <taxon>Dikarya</taxon>
        <taxon>Ascomycota</taxon>
        <taxon>Pezizomycotina</taxon>
        <taxon>Sordariomycetes</taxon>
        <taxon>Sordariomycetidae</taxon>
        <taxon>Ophiostomatales</taxon>
        <taxon>Ophiostomataceae</taxon>
        <taxon>Sporothrix</taxon>
    </lineage>
</organism>
<proteinExistence type="predicted"/>
<keyword evidence="3" id="KW-1185">Reference proteome</keyword>
<accession>A0A0C2J008</accession>
<dbReference type="Proteomes" id="UP000031575">
    <property type="component" value="Unassembled WGS sequence"/>
</dbReference>
<evidence type="ECO:0000256" key="1">
    <source>
        <dbReference type="SAM" id="MobiDB-lite"/>
    </source>
</evidence>
<dbReference type="EMBL" id="AWTV01000004">
    <property type="protein sequence ID" value="KIH94661.1"/>
    <property type="molecule type" value="Genomic_DNA"/>
</dbReference>
<evidence type="ECO:0000313" key="3">
    <source>
        <dbReference type="Proteomes" id="UP000031575"/>
    </source>
</evidence>
<feature type="compositionally biased region" description="Basic residues" evidence="1">
    <location>
        <begin position="221"/>
        <end position="231"/>
    </location>
</feature>
<feature type="region of interest" description="Disordered" evidence="1">
    <location>
        <begin position="105"/>
        <end position="136"/>
    </location>
</feature>
<dbReference type="VEuPathDB" id="FungiDB:SPBR_06070"/>
<dbReference type="GeneID" id="63679253"/>
<sequence length="264" mass="29360">MADYNHRRAASELLAYRQVAGGAVYVQDRLSVSQRPGSAGTLFAHPTPRGHHMVDQNGSKYANTNFHYRSQSYENPCSWDAYVEEARKRKQHKFSDIKLHSSYGSPVNLSPPEGMSSKAGLATQALPPSPSKVPNQTFVPGRTARARAFSHSAPKGFQNTVIESSVPEEDEQIEAARNWNKAHQNNASHGNMVKQPALPYVGMTEDEAKAVSNLRQRRQQRQLKIAGKPHSKQPGCRHILRHRQEHSRPAGLHLSSGTLPARHQ</sequence>